<evidence type="ECO:0000313" key="1">
    <source>
        <dbReference type="EMBL" id="KAH0465060.1"/>
    </source>
</evidence>
<dbReference type="AlphaFoldDB" id="A0AAV7GT61"/>
<protein>
    <submittedName>
        <fullName evidence="1">Uncharacterized protein</fullName>
    </submittedName>
</protein>
<proteinExistence type="predicted"/>
<organism evidence="1 2">
    <name type="scientific">Dendrobium chrysotoxum</name>
    <name type="common">Orchid</name>
    <dbReference type="NCBI Taxonomy" id="161865"/>
    <lineage>
        <taxon>Eukaryota</taxon>
        <taxon>Viridiplantae</taxon>
        <taxon>Streptophyta</taxon>
        <taxon>Embryophyta</taxon>
        <taxon>Tracheophyta</taxon>
        <taxon>Spermatophyta</taxon>
        <taxon>Magnoliopsida</taxon>
        <taxon>Liliopsida</taxon>
        <taxon>Asparagales</taxon>
        <taxon>Orchidaceae</taxon>
        <taxon>Epidendroideae</taxon>
        <taxon>Malaxideae</taxon>
        <taxon>Dendrobiinae</taxon>
        <taxon>Dendrobium</taxon>
    </lineage>
</organism>
<dbReference type="Proteomes" id="UP000775213">
    <property type="component" value="Unassembled WGS sequence"/>
</dbReference>
<accession>A0AAV7GT61</accession>
<gene>
    <name evidence="1" type="ORF">IEQ34_005163</name>
</gene>
<evidence type="ECO:0000313" key="2">
    <source>
        <dbReference type="Proteomes" id="UP000775213"/>
    </source>
</evidence>
<sequence length="204" mass="22478">MHLNGLNFSCQTCRAKGDNHTRLQNTSLDSSNRHSPNASNLVDILNWPLGLLDQVKSFKKSWTLVPIKIGGPLNHVVTLKTRDGYKGDLFRVVTNLLQVGRYLLDNFIIPSLGQQIICLTPRVKASKACSHACFKTTSCRINDKDSTICLRGASDHVLNKVTVSRSINDSAIVLGGLKLPKSNVDCDSTLTFCLQLVKNPSIFE</sequence>
<keyword evidence="2" id="KW-1185">Reference proteome</keyword>
<comment type="caution">
    <text evidence="1">The sequence shown here is derived from an EMBL/GenBank/DDBJ whole genome shotgun (WGS) entry which is preliminary data.</text>
</comment>
<reference evidence="1 2" key="1">
    <citation type="journal article" date="2021" name="Hortic Res">
        <title>Chromosome-scale assembly of the Dendrobium chrysotoxum genome enhances the understanding of orchid evolution.</title>
        <authorList>
            <person name="Zhang Y."/>
            <person name="Zhang G.Q."/>
            <person name="Zhang D."/>
            <person name="Liu X.D."/>
            <person name="Xu X.Y."/>
            <person name="Sun W.H."/>
            <person name="Yu X."/>
            <person name="Zhu X."/>
            <person name="Wang Z.W."/>
            <person name="Zhao X."/>
            <person name="Zhong W.Y."/>
            <person name="Chen H."/>
            <person name="Yin W.L."/>
            <person name="Huang T."/>
            <person name="Niu S.C."/>
            <person name="Liu Z.J."/>
        </authorList>
    </citation>
    <scope>NUCLEOTIDE SEQUENCE [LARGE SCALE GENOMIC DNA]</scope>
    <source>
        <strain evidence="1">Lindl</strain>
    </source>
</reference>
<name>A0AAV7GT61_DENCH</name>
<dbReference type="EMBL" id="JAGFBR010000006">
    <property type="protein sequence ID" value="KAH0465060.1"/>
    <property type="molecule type" value="Genomic_DNA"/>
</dbReference>